<dbReference type="Proteomes" id="UP000827986">
    <property type="component" value="Unassembled WGS sequence"/>
</dbReference>
<dbReference type="Pfam" id="PF15106">
    <property type="entry name" value="TMEM156"/>
    <property type="match status" value="1"/>
</dbReference>
<dbReference type="PANTHER" id="PTHR14788">
    <property type="entry name" value="TRANSMEMBRANE PROTEIN 156"/>
    <property type="match status" value="1"/>
</dbReference>
<evidence type="ECO:0000256" key="1">
    <source>
        <dbReference type="SAM" id="Phobius"/>
    </source>
</evidence>
<gene>
    <name evidence="2" type="ORF">KIL84_001284</name>
</gene>
<protein>
    <recommendedName>
        <fullName evidence="4">Transmembrane protein 156</fullName>
    </recommendedName>
</protein>
<sequence>MCLTMRKADLLKLLTAIIIMFIVSLPEFFKTHEASTMIISCIDACSLNKVTFPVCAFNNSSESFLQQGSKKQTVFLKVFINYSDFQNTPSICHVSRTELQPCILNSTCESEDDMNVVHQGSRSEVPEVRGSLDMKAKKFISFHKHFNFTVGYVNEESKEYNTYYILEVLIRNSTTRRGNTTEENINDSCIAAMMEDQNGCINISLQLQPYVENPMCMPKIIWLVLIPFVFVLTVITVTYKVFQENKKHIHSKYRAAAASVIQQKDRKSSKESTPTNIIQLLSEPNQRRPTAITQTAEILPAIPEHEHSQQV</sequence>
<proteinExistence type="predicted"/>
<keyword evidence="1" id="KW-0812">Transmembrane</keyword>
<comment type="caution">
    <text evidence="2">The sequence shown here is derived from an EMBL/GenBank/DDBJ whole genome shotgun (WGS) entry which is preliminary data.</text>
</comment>
<name>A0A9D3WY83_9SAUR</name>
<keyword evidence="3" id="KW-1185">Reference proteome</keyword>
<dbReference type="PANTHER" id="PTHR14788:SF5">
    <property type="entry name" value="TRANSMEMBRANE PROTEIN 156"/>
    <property type="match status" value="1"/>
</dbReference>
<reference evidence="2" key="1">
    <citation type="submission" date="2021-09" db="EMBL/GenBank/DDBJ databases">
        <title>The genome of Mauremys mutica provides insights into the evolution of semi-aquatic lifestyle.</title>
        <authorList>
            <person name="Gong S."/>
            <person name="Gao Y."/>
        </authorList>
    </citation>
    <scope>NUCLEOTIDE SEQUENCE</scope>
    <source>
        <strain evidence="2">MM-2020</strain>
        <tissue evidence="2">Muscle</tissue>
    </source>
</reference>
<feature type="transmembrane region" description="Helical" evidence="1">
    <location>
        <begin position="220"/>
        <end position="242"/>
    </location>
</feature>
<dbReference type="InterPro" id="IPR029374">
    <property type="entry name" value="TMEM156"/>
</dbReference>
<evidence type="ECO:0000313" key="3">
    <source>
        <dbReference type="Proteomes" id="UP000827986"/>
    </source>
</evidence>
<keyword evidence="1" id="KW-0472">Membrane</keyword>
<evidence type="ECO:0000313" key="2">
    <source>
        <dbReference type="EMBL" id="KAH1170299.1"/>
    </source>
</evidence>
<organism evidence="2 3">
    <name type="scientific">Mauremys mutica</name>
    <name type="common">yellowpond turtle</name>
    <dbReference type="NCBI Taxonomy" id="74926"/>
    <lineage>
        <taxon>Eukaryota</taxon>
        <taxon>Metazoa</taxon>
        <taxon>Chordata</taxon>
        <taxon>Craniata</taxon>
        <taxon>Vertebrata</taxon>
        <taxon>Euteleostomi</taxon>
        <taxon>Archelosauria</taxon>
        <taxon>Testudinata</taxon>
        <taxon>Testudines</taxon>
        <taxon>Cryptodira</taxon>
        <taxon>Durocryptodira</taxon>
        <taxon>Testudinoidea</taxon>
        <taxon>Geoemydidae</taxon>
        <taxon>Geoemydinae</taxon>
        <taxon>Mauremys</taxon>
    </lineage>
</organism>
<dbReference type="AlphaFoldDB" id="A0A9D3WY83"/>
<keyword evidence="1" id="KW-1133">Transmembrane helix</keyword>
<evidence type="ECO:0008006" key="4">
    <source>
        <dbReference type="Google" id="ProtNLM"/>
    </source>
</evidence>
<dbReference type="EMBL" id="JAHDVG010000484">
    <property type="protein sequence ID" value="KAH1170299.1"/>
    <property type="molecule type" value="Genomic_DNA"/>
</dbReference>
<accession>A0A9D3WY83</accession>